<dbReference type="RefSeq" id="WP_376802639.1">
    <property type="nucleotide sequence ID" value="NZ_DBNB01000030.1"/>
</dbReference>
<keyword evidence="5 11" id="KW-1133">Transmembrane helix</keyword>
<keyword evidence="2 11" id="KW-0812">Transmembrane</keyword>
<keyword evidence="8 11" id="KW-0472">Membrane</keyword>
<feature type="transmembrane region" description="Helical" evidence="11">
    <location>
        <begin position="55"/>
        <end position="76"/>
    </location>
</feature>
<keyword evidence="6" id="KW-0408">Iron</keyword>
<evidence type="ECO:0000256" key="9">
    <source>
        <dbReference type="ARBA" id="ARBA00034078"/>
    </source>
</evidence>
<dbReference type="STRING" id="1827387.A4S15_04735"/>
<reference evidence="13 14" key="1">
    <citation type="journal article" date="2017" name="Water Res.">
        <title>Comammox in drinking water systems.</title>
        <authorList>
            <person name="Wang Y."/>
            <person name="Ma L."/>
            <person name="Mao Y."/>
            <person name="Jiang X."/>
            <person name="Xia Y."/>
            <person name="Yu K."/>
            <person name="Li B."/>
            <person name="Zhang T."/>
        </authorList>
    </citation>
    <scope>NUCLEOTIDE SEQUENCE [LARGE SCALE GENOMIC DNA]</scope>
    <source>
        <strain evidence="13">SG_bin8</strain>
    </source>
</reference>
<evidence type="ECO:0000256" key="5">
    <source>
        <dbReference type="ARBA" id="ARBA00022989"/>
    </source>
</evidence>
<feature type="domain" description="Rieske" evidence="12">
    <location>
        <begin position="232"/>
        <end position="328"/>
    </location>
</feature>
<name>A0A1W9I4H8_9HYPH</name>
<evidence type="ECO:0000256" key="6">
    <source>
        <dbReference type="ARBA" id="ARBA00023004"/>
    </source>
</evidence>
<comment type="caution">
    <text evidence="13">The sequence shown here is derived from an EMBL/GenBank/DDBJ whole genome shotgun (WGS) entry which is preliminary data.</text>
</comment>
<evidence type="ECO:0000313" key="14">
    <source>
        <dbReference type="Proteomes" id="UP000192872"/>
    </source>
</evidence>
<dbReference type="PROSITE" id="PS51296">
    <property type="entry name" value="RIESKE"/>
    <property type="match status" value="1"/>
</dbReference>
<evidence type="ECO:0000256" key="3">
    <source>
        <dbReference type="ARBA" id="ARBA00022714"/>
    </source>
</evidence>
<accession>A0A1W9I4H8</accession>
<keyword evidence="4" id="KW-0479">Metal-binding</keyword>
<proteinExistence type="inferred from homology"/>
<comment type="subcellular location">
    <subcellularLocation>
        <location evidence="1">Membrane</location>
        <topology evidence="1">Multi-pass membrane protein</topology>
    </subcellularLocation>
</comment>
<evidence type="ECO:0000256" key="10">
    <source>
        <dbReference type="ARBA" id="ARBA00038001"/>
    </source>
</evidence>
<evidence type="ECO:0000256" key="1">
    <source>
        <dbReference type="ARBA" id="ARBA00004141"/>
    </source>
</evidence>
<evidence type="ECO:0000256" key="4">
    <source>
        <dbReference type="ARBA" id="ARBA00022723"/>
    </source>
</evidence>
<evidence type="ECO:0000313" key="13">
    <source>
        <dbReference type="EMBL" id="OQW54512.1"/>
    </source>
</evidence>
<dbReference type="Gene3D" id="2.102.10.10">
    <property type="entry name" value="Rieske [2Fe-2S] iron-sulphur domain"/>
    <property type="match status" value="1"/>
</dbReference>
<dbReference type="EMBL" id="LWDL01000003">
    <property type="protein sequence ID" value="OQW54512.1"/>
    <property type="molecule type" value="Genomic_DNA"/>
</dbReference>
<gene>
    <name evidence="13" type="ORF">A4S15_04735</name>
</gene>
<dbReference type="GO" id="GO:0051537">
    <property type="term" value="F:2 iron, 2 sulfur cluster binding"/>
    <property type="evidence" value="ECO:0007669"/>
    <property type="project" value="UniProtKB-KW"/>
</dbReference>
<dbReference type="PANTHER" id="PTHR21496:SF0">
    <property type="entry name" value="RIESKE DOMAIN-CONTAINING PROTEIN"/>
    <property type="match status" value="1"/>
</dbReference>
<sequence>MSVTLKPVIWYRSKLVYDGVVLLAMFLYIIAYLRLAPNLQLVSRPIDDAILRMRAFGSCAFLLVSFILAIGPLSRLDRRFLPLLYNRRHFGVIACSVACAHVYYVYSWYLNLSPLNPLLALFSANTSYGQVLGFPFEIFGVLALVILLALAFTSHDFWLSFLTPRLWKSLHMLIYLAYGAIVAHIALGSFQGSGDPFFVMIVCASALGLVGVHLAARSVSRAPEGTAGDDNWVDAGLISTIADKRARIIDLGEGEKVAIFRYDGKLSALTNLCAHQNGPLGEGRIIDGCVTCPWHGFQYRPEDGCAPAPFTEKVATYRLRRDLDRLWLDRRANPPGTRVEPLPVNEGVADGG</sequence>
<evidence type="ECO:0000256" key="11">
    <source>
        <dbReference type="SAM" id="Phobius"/>
    </source>
</evidence>
<dbReference type="GO" id="GO:0046872">
    <property type="term" value="F:metal ion binding"/>
    <property type="evidence" value="ECO:0007669"/>
    <property type="project" value="UniProtKB-KW"/>
</dbReference>
<keyword evidence="7" id="KW-0411">Iron-sulfur</keyword>
<dbReference type="InterPro" id="IPR017941">
    <property type="entry name" value="Rieske_2Fe-2S"/>
</dbReference>
<dbReference type="Pfam" id="PF00355">
    <property type="entry name" value="Rieske"/>
    <property type="match status" value="1"/>
</dbReference>
<evidence type="ECO:0000256" key="2">
    <source>
        <dbReference type="ARBA" id="ARBA00022692"/>
    </source>
</evidence>
<feature type="transmembrane region" description="Helical" evidence="11">
    <location>
        <begin position="129"/>
        <end position="152"/>
    </location>
</feature>
<dbReference type="GO" id="GO:0016020">
    <property type="term" value="C:membrane"/>
    <property type="evidence" value="ECO:0007669"/>
    <property type="project" value="UniProtKB-SubCell"/>
</dbReference>
<comment type="similarity">
    <text evidence="10">Belongs to the bacterial ring-hydroxylating dioxygenase ferredoxin component family.</text>
</comment>
<dbReference type="InterPro" id="IPR036922">
    <property type="entry name" value="Rieske_2Fe-2S_sf"/>
</dbReference>
<feature type="transmembrane region" description="Helical" evidence="11">
    <location>
        <begin position="173"/>
        <end position="191"/>
    </location>
</feature>
<feature type="transmembrane region" description="Helical" evidence="11">
    <location>
        <begin position="15"/>
        <end position="35"/>
    </location>
</feature>
<comment type="cofactor">
    <cofactor evidence="9">
        <name>[2Fe-2S] cluster</name>
        <dbReference type="ChEBI" id="CHEBI:190135"/>
    </cofactor>
</comment>
<protein>
    <submittedName>
        <fullName evidence="13">(2Fe-2S)-binding protein</fullName>
    </submittedName>
</protein>
<dbReference type="Pfam" id="PF01794">
    <property type="entry name" value="Ferric_reduct"/>
    <property type="match status" value="1"/>
</dbReference>
<keyword evidence="3" id="KW-0001">2Fe-2S</keyword>
<evidence type="ECO:0000256" key="8">
    <source>
        <dbReference type="ARBA" id="ARBA00023136"/>
    </source>
</evidence>
<dbReference type="PANTHER" id="PTHR21496">
    <property type="entry name" value="FERREDOXIN-RELATED"/>
    <property type="match status" value="1"/>
</dbReference>
<feature type="transmembrane region" description="Helical" evidence="11">
    <location>
        <begin position="88"/>
        <end position="109"/>
    </location>
</feature>
<dbReference type="AlphaFoldDB" id="A0A1W9I4H8"/>
<evidence type="ECO:0000256" key="7">
    <source>
        <dbReference type="ARBA" id="ARBA00023014"/>
    </source>
</evidence>
<dbReference type="Proteomes" id="UP000192872">
    <property type="component" value="Unassembled WGS sequence"/>
</dbReference>
<feature type="transmembrane region" description="Helical" evidence="11">
    <location>
        <begin position="197"/>
        <end position="216"/>
    </location>
</feature>
<organism evidence="13 14">
    <name type="scientific">Candidatus Raskinella chloraquaticus</name>
    <dbReference type="NCBI Taxonomy" id="1951219"/>
    <lineage>
        <taxon>Bacteria</taxon>
        <taxon>Pseudomonadati</taxon>
        <taxon>Pseudomonadota</taxon>
        <taxon>Alphaproteobacteria</taxon>
        <taxon>Hyphomicrobiales</taxon>
        <taxon>Phreatobacteraceae</taxon>
        <taxon>Candidatus Raskinella</taxon>
    </lineage>
</organism>
<evidence type="ECO:0000259" key="12">
    <source>
        <dbReference type="PROSITE" id="PS51296"/>
    </source>
</evidence>
<dbReference type="SUPFAM" id="SSF50022">
    <property type="entry name" value="ISP domain"/>
    <property type="match status" value="1"/>
</dbReference>
<dbReference type="InterPro" id="IPR013130">
    <property type="entry name" value="Fe3_Rdtase_TM_dom"/>
</dbReference>